<dbReference type="NCBIfam" id="NF006479">
    <property type="entry name" value="PRK08887.1"/>
    <property type="match status" value="1"/>
</dbReference>
<evidence type="ECO:0000256" key="2">
    <source>
        <dbReference type="ARBA" id="ARBA00005019"/>
    </source>
</evidence>
<evidence type="ECO:0000256" key="10">
    <source>
        <dbReference type="ARBA" id="ARBA00023027"/>
    </source>
</evidence>
<dbReference type="Proteomes" id="UP000027219">
    <property type="component" value="Unassembled WGS sequence"/>
</dbReference>
<keyword evidence="5" id="KW-0662">Pyridine nucleotide biosynthesis</keyword>
<evidence type="ECO:0000313" key="19">
    <source>
        <dbReference type="Proteomes" id="UP000326687"/>
    </source>
</evidence>
<proteinExistence type="inferred from homology"/>
<feature type="domain" description="Cytidyltransferase-like" evidence="15">
    <location>
        <begin position="6"/>
        <end position="144"/>
    </location>
</feature>
<dbReference type="CDD" id="cd02165">
    <property type="entry name" value="NMNAT"/>
    <property type="match status" value="1"/>
</dbReference>
<sequence>MEKIAVFGSAFNPPSLGHKSVIESLVHFDRILLVPSIAHAWGKTMLDYDIRCQLVEAFINDLAIEQVELSLVEQSLYTPGESVTTYAVLKKLQESHPTADITFVIGPDNFFKFSSFYKSDEITERWSVMACPEKVKVRSTDIRNAIINGDDFANLSTKSVTNILQDGGLYKTM</sequence>
<comment type="function">
    <text evidence="1">Catalyzes the reversible adenylation of nicotinate mononucleotide (NaMN) to nicotinic acid adenine dinucleotide (NaAD).</text>
</comment>
<accession>A0A066UNN5</accession>
<dbReference type="PANTHER" id="PTHR39321">
    <property type="entry name" value="NICOTINATE-NUCLEOTIDE ADENYLYLTRANSFERASE-RELATED"/>
    <property type="match status" value="1"/>
</dbReference>
<evidence type="ECO:0000256" key="8">
    <source>
        <dbReference type="ARBA" id="ARBA00022741"/>
    </source>
</evidence>
<dbReference type="UniPathway" id="UPA00253">
    <property type="reaction ID" value="UER00332"/>
</dbReference>
<dbReference type="InterPro" id="IPR014729">
    <property type="entry name" value="Rossmann-like_a/b/a_fold"/>
</dbReference>
<dbReference type="OrthoDB" id="5295945at2"/>
<evidence type="ECO:0000256" key="6">
    <source>
        <dbReference type="ARBA" id="ARBA00022679"/>
    </source>
</evidence>
<evidence type="ECO:0000256" key="1">
    <source>
        <dbReference type="ARBA" id="ARBA00002324"/>
    </source>
</evidence>
<dbReference type="EMBL" id="VXDD01000003">
    <property type="protein sequence ID" value="KAB0301071.1"/>
    <property type="molecule type" value="Genomic_DNA"/>
</dbReference>
<dbReference type="AlphaFoldDB" id="A0A066UNN5"/>
<comment type="catalytic activity">
    <reaction evidence="14">
        <text>nicotinate beta-D-ribonucleotide + ATP + H(+) = deamido-NAD(+) + diphosphate</text>
        <dbReference type="Rhea" id="RHEA:22860"/>
        <dbReference type="ChEBI" id="CHEBI:15378"/>
        <dbReference type="ChEBI" id="CHEBI:30616"/>
        <dbReference type="ChEBI" id="CHEBI:33019"/>
        <dbReference type="ChEBI" id="CHEBI:57502"/>
        <dbReference type="ChEBI" id="CHEBI:58437"/>
        <dbReference type="EC" id="2.7.7.18"/>
    </reaction>
</comment>
<evidence type="ECO:0000256" key="9">
    <source>
        <dbReference type="ARBA" id="ARBA00022840"/>
    </source>
</evidence>
<keyword evidence="6 17" id="KW-0808">Transferase</keyword>
<evidence type="ECO:0000256" key="13">
    <source>
        <dbReference type="ARBA" id="ARBA00033353"/>
    </source>
</evidence>
<organism evidence="17 18">
    <name type="scientific">Vibrio fortis</name>
    <dbReference type="NCBI Taxonomy" id="212667"/>
    <lineage>
        <taxon>Bacteria</taxon>
        <taxon>Pseudomonadati</taxon>
        <taxon>Pseudomonadota</taxon>
        <taxon>Gammaproteobacteria</taxon>
        <taxon>Vibrionales</taxon>
        <taxon>Vibrionaceae</taxon>
        <taxon>Vibrio</taxon>
    </lineage>
</organism>
<evidence type="ECO:0000256" key="14">
    <source>
        <dbReference type="ARBA" id="ARBA00048721"/>
    </source>
</evidence>
<keyword evidence="7 17" id="KW-0548">Nucleotidyltransferase</keyword>
<evidence type="ECO:0000256" key="5">
    <source>
        <dbReference type="ARBA" id="ARBA00022642"/>
    </source>
</evidence>
<evidence type="ECO:0000256" key="11">
    <source>
        <dbReference type="ARBA" id="ARBA00031253"/>
    </source>
</evidence>
<keyword evidence="8" id="KW-0547">Nucleotide-binding</keyword>
<keyword evidence="10" id="KW-0520">NAD</keyword>
<dbReference type="Gene3D" id="3.40.50.620">
    <property type="entry name" value="HUPs"/>
    <property type="match status" value="1"/>
</dbReference>
<dbReference type="PANTHER" id="PTHR39321:SF3">
    <property type="entry name" value="PHOSPHOPANTETHEINE ADENYLYLTRANSFERASE"/>
    <property type="match status" value="1"/>
</dbReference>
<reference evidence="17 18" key="1">
    <citation type="submission" date="2014-02" db="EMBL/GenBank/DDBJ databases">
        <title>Vibrio fortis Dalian14 Genome Sequencing.</title>
        <authorList>
            <person name="Wang Y."/>
            <person name="Song L."/>
            <person name="Liu G."/>
            <person name="Ding J."/>
        </authorList>
    </citation>
    <scope>NUCLEOTIDE SEQUENCE [LARGE SCALE GENOMIC DNA]</scope>
    <source>
        <strain evidence="17 18">Dalian14</strain>
    </source>
</reference>
<dbReference type="Proteomes" id="UP000326687">
    <property type="component" value="Unassembled WGS sequence"/>
</dbReference>
<name>A0A066UNN5_9VIBR</name>
<keyword evidence="18" id="KW-1185">Reference proteome</keyword>
<evidence type="ECO:0000256" key="4">
    <source>
        <dbReference type="ARBA" id="ARBA00012389"/>
    </source>
</evidence>
<evidence type="ECO:0000313" key="17">
    <source>
        <dbReference type="EMBL" id="KDN29056.1"/>
    </source>
</evidence>
<dbReference type="Pfam" id="PF01467">
    <property type="entry name" value="CTP_transf_like"/>
    <property type="match status" value="1"/>
</dbReference>
<dbReference type="InterPro" id="IPR005248">
    <property type="entry name" value="NadD/NMNAT"/>
</dbReference>
<dbReference type="InterPro" id="IPR004821">
    <property type="entry name" value="Cyt_trans-like"/>
</dbReference>
<dbReference type="SUPFAM" id="SSF52374">
    <property type="entry name" value="Nucleotidylyl transferase"/>
    <property type="match status" value="1"/>
</dbReference>
<comment type="similarity">
    <text evidence="3">Belongs to the NadD family.</text>
</comment>
<dbReference type="RefSeq" id="WP_032550460.1">
    <property type="nucleotide sequence ID" value="NZ_BTGL01000009.1"/>
</dbReference>
<evidence type="ECO:0000313" key="18">
    <source>
        <dbReference type="Proteomes" id="UP000027219"/>
    </source>
</evidence>
<dbReference type="EMBL" id="JFFR01000012">
    <property type="protein sequence ID" value="KDN29056.1"/>
    <property type="molecule type" value="Genomic_DNA"/>
</dbReference>
<dbReference type="GO" id="GO:0005524">
    <property type="term" value="F:ATP binding"/>
    <property type="evidence" value="ECO:0007669"/>
    <property type="project" value="UniProtKB-KW"/>
</dbReference>
<keyword evidence="9" id="KW-0067">ATP-binding</keyword>
<reference evidence="16 19" key="2">
    <citation type="submission" date="2019-09" db="EMBL/GenBank/DDBJ databases">
        <title>Vibrio Fortis S7-72.</title>
        <authorList>
            <person name="Das S.K."/>
        </authorList>
    </citation>
    <scope>NUCLEOTIDE SEQUENCE [LARGE SCALE GENOMIC DNA]</scope>
    <source>
        <strain evidence="16 19">S7-72</strain>
    </source>
</reference>
<evidence type="ECO:0000313" key="16">
    <source>
        <dbReference type="EMBL" id="KAB0301071.1"/>
    </source>
</evidence>
<dbReference type="EC" id="2.7.7.18" evidence="4"/>
<comment type="pathway">
    <text evidence="2">Cofactor biosynthesis; NAD(+) biosynthesis; deamido-NAD(+) from nicotinate D-ribonucleotide: step 1/1.</text>
</comment>
<dbReference type="GO" id="GO:0004515">
    <property type="term" value="F:nicotinate-nucleotide adenylyltransferase activity"/>
    <property type="evidence" value="ECO:0007669"/>
    <property type="project" value="UniProtKB-EC"/>
</dbReference>
<evidence type="ECO:0000256" key="3">
    <source>
        <dbReference type="ARBA" id="ARBA00009014"/>
    </source>
</evidence>
<dbReference type="STRING" id="212667.VFDL14_17535"/>
<protein>
    <recommendedName>
        <fullName evidence="4">nicotinate-nucleotide adenylyltransferase</fullName>
        <ecNumber evidence="4">2.7.7.18</ecNumber>
    </recommendedName>
    <alternativeName>
        <fullName evidence="13">Deamido-NAD(+) diphosphorylase</fullName>
    </alternativeName>
    <alternativeName>
        <fullName evidence="12">Deamido-NAD(+) pyrophosphorylase</fullName>
    </alternativeName>
    <alternativeName>
        <fullName evidence="11">Nicotinate mononucleotide adenylyltransferase</fullName>
    </alternativeName>
</protein>
<evidence type="ECO:0000256" key="12">
    <source>
        <dbReference type="ARBA" id="ARBA00033140"/>
    </source>
</evidence>
<evidence type="ECO:0000259" key="15">
    <source>
        <dbReference type="Pfam" id="PF01467"/>
    </source>
</evidence>
<evidence type="ECO:0000256" key="7">
    <source>
        <dbReference type="ARBA" id="ARBA00022695"/>
    </source>
</evidence>
<dbReference type="GO" id="GO:0009435">
    <property type="term" value="P:NAD+ biosynthetic process"/>
    <property type="evidence" value="ECO:0007669"/>
    <property type="project" value="UniProtKB-UniPathway"/>
</dbReference>
<comment type="caution">
    <text evidence="17">The sequence shown here is derived from an EMBL/GenBank/DDBJ whole genome shotgun (WGS) entry which is preliminary data.</text>
</comment>
<gene>
    <name evidence="16" type="ORF">F2Z80_18480</name>
    <name evidence="17" type="ORF">VFDL14_17535</name>
</gene>